<reference evidence="1" key="2">
    <citation type="submission" date="2023-02" db="EMBL/GenBank/DDBJ databases">
        <authorList>
            <consortium name="DOE Joint Genome Institute"/>
            <person name="Mondo S.J."/>
            <person name="Chang Y."/>
            <person name="Wang Y."/>
            <person name="Ahrendt S."/>
            <person name="Andreopoulos W."/>
            <person name="Barry K."/>
            <person name="Beard J."/>
            <person name="Benny G.L."/>
            <person name="Blankenship S."/>
            <person name="Bonito G."/>
            <person name="Cuomo C."/>
            <person name="Desiro A."/>
            <person name="Gervers K.A."/>
            <person name="Hundley H."/>
            <person name="Kuo A."/>
            <person name="LaButti K."/>
            <person name="Lang B.F."/>
            <person name="Lipzen A."/>
            <person name="O'Donnell K."/>
            <person name="Pangilinan J."/>
            <person name="Reynolds N."/>
            <person name="Sandor L."/>
            <person name="Smith M.W."/>
            <person name="Tsang A."/>
            <person name="Grigoriev I.V."/>
            <person name="Stajich J.E."/>
            <person name="Spatafora J.W."/>
        </authorList>
    </citation>
    <scope>NUCLEOTIDE SEQUENCE</scope>
    <source>
        <strain evidence="1">RSA 2281</strain>
    </source>
</reference>
<organism evidence="1 2">
    <name type="scientific">Phascolomyces articulosus</name>
    <dbReference type="NCBI Taxonomy" id="60185"/>
    <lineage>
        <taxon>Eukaryota</taxon>
        <taxon>Fungi</taxon>
        <taxon>Fungi incertae sedis</taxon>
        <taxon>Mucoromycota</taxon>
        <taxon>Mucoromycotina</taxon>
        <taxon>Mucoromycetes</taxon>
        <taxon>Mucorales</taxon>
        <taxon>Lichtheimiaceae</taxon>
        <taxon>Phascolomyces</taxon>
    </lineage>
</organism>
<sequence length="53" mass="6035">MQSLFIVYTRLCITSYSRGCSPCLLVPQSNPPLIYNFILKMLSLVCSPYFVTI</sequence>
<evidence type="ECO:0000313" key="1">
    <source>
        <dbReference type="EMBL" id="KAI9271496.1"/>
    </source>
</evidence>
<proteinExistence type="predicted"/>
<evidence type="ECO:0000313" key="2">
    <source>
        <dbReference type="Proteomes" id="UP001209540"/>
    </source>
</evidence>
<reference evidence="1" key="1">
    <citation type="journal article" date="2022" name="IScience">
        <title>Evolution of zygomycete secretomes and the origins of terrestrial fungal ecologies.</title>
        <authorList>
            <person name="Chang Y."/>
            <person name="Wang Y."/>
            <person name="Mondo S."/>
            <person name="Ahrendt S."/>
            <person name="Andreopoulos W."/>
            <person name="Barry K."/>
            <person name="Beard J."/>
            <person name="Benny G.L."/>
            <person name="Blankenship S."/>
            <person name="Bonito G."/>
            <person name="Cuomo C."/>
            <person name="Desiro A."/>
            <person name="Gervers K.A."/>
            <person name="Hundley H."/>
            <person name="Kuo A."/>
            <person name="LaButti K."/>
            <person name="Lang B.F."/>
            <person name="Lipzen A."/>
            <person name="O'Donnell K."/>
            <person name="Pangilinan J."/>
            <person name="Reynolds N."/>
            <person name="Sandor L."/>
            <person name="Smith M.E."/>
            <person name="Tsang A."/>
            <person name="Grigoriev I.V."/>
            <person name="Stajich J.E."/>
            <person name="Spatafora J.W."/>
        </authorList>
    </citation>
    <scope>NUCLEOTIDE SEQUENCE</scope>
    <source>
        <strain evidence="1">RSA 2281</strain>
    </source>
</reference>
<dbReference type="AlphaFoldDB" id="A0AAD5PGL6"/>
<dbReference type="Proteomes" id="UP001209540">
    <property type="component" value="Unassembled WGS sequence"/>
</dbReference>
<gene>
    <name evidence="1" type="ORF">BDA99DRAFT_500242</name>
</gene>
<accession>A0AAD5PGL6</accession>
<protein>
    <submittedName>
        <fullName evidence="1">Uncharacterized protein</fullName>
    </submittedName>
</protein>
<keyword evidence="2" id="KW-1185">Reference proteome</keyword>
<dbReference type="EMBL" id="JAIXMP010000006">
    <property type="protein sequence ID" value="KAI9271496.1"/>
    <property type="molecule type" value="Genomic_DNA"/>
</dbReference>
<name>A0AAD5PGL6_9FUNG</name>
<comment type="caution">
    <text evidence="1">The sequence shown here is derived from an EMBL/GenBank/DDBJ whole genome shotgun (WGS) entry which is preliminary data.</text>
</comment>